<dbReference type="AlphaFoldDB" id="A0A3M7PLY7"/>
<feature type="non-terminal residue" evidence="2">
    <location>
        <position position="61"/>
    </location>
</feature>
<keyword evidence="1" id="KW-1133">Transmembrane helix</keyword>
<organism evidence="2 3">
    <name type="scientific">Brachionus plicatilis</name>
    <name type="common">Marine rotifer</name>
    <name type="synonym">Brachionus muelleri</name>
    <dbReference type="NCBI Taxonomy" id="10195"/>
    <lineage>
        <taxon>Eukaryota</taxon>
        <taxon>Metazoa</taxon>
        <taxon>Spiralia</taxon>
        <taxon>Gnathifera</taxon>
        <taxon>Rotifera</taxon>
        <taxon>Eurotatoria</taxon>
        <taxon>Monogononta</taxon>
        <taxon>Pseudotrocha</taxon>
        <taxon>Ploima</taxon>
        <taxon>Brachionidae</taxon>
        <taxon>Brachionus</taxon>
    </lineage>
</organism>
<evidence type="ECO:0000313" key="3">
    <source>
        <dbReference type="Proteomes" id="UP000276133"/>
    </source>
</evidence>
<feature type="transmembrane region" description="Helical" evidence="1">
    <location>
        <begin position="12"/>
        <end position="30"/>
    </location>
</feature>
<dbReference type="EMBL" id="REGN01009967">
    <property type="protein sequence ID" value="RMZ99998.1"/>
    <property type="molecule type" value="Genomic_DNA"/>
</dbReference>
<evidence type="ECO:0000313" key="2">
    <source>
        <dbReference type="EMBL" id="RMZ99998.1"/>
    </source>
</evidence>
<accession>A0A3M7PLY7</accession>
<proteinExistence type="predicted"/>
<comment type="caution">
    <text evidence="2">The sequence shown here is derived from an EMBL/GenBank/DDBJ whole genome shotgun (WGS) entry which is preliminary data.</text>
</comment>
<keyword evidence="1" id="KW-0472">Membrane</keyword>
<evidence type="ECO:0000256" key="1">
    <source>
        <dbReference type="SAM" id="Phobius"/>
    </source>
</evidence>
<keyword evidence="1" id="KW-0812">Transmembrane</keyword>
<keyword evidence="3" id="KW-1185">Reference proteome</keyword>
<reference evidence="2 3" key="1">
    <citation type="journal article" date="2018" name="Sci. Rep.">
        <title>Genomic signatures of local adaptation to the degree of environmental predictability in rotifers.</title>
        <authorList>
            <person name="Franch-Gras L."/>
            <person name="Hahn C."/>
            <person name="Garcia-Roger E.M."/>
            <person name="Carmona M.J."/>
            <person name="Serra M."/>
            <person name="Gomez A."/>
        </authorList>
    </citation>
    <scope>NUCLEOTIDE SEQUENCE [LARGE SCALE GENOMIC DNA]</scope>
    <source>
        <strain evidence="2">HYR1</strain>
    </source>
</reference>
<protein>
    <submittedName>
        <fullName evidence="2">Uncharacterized protein</fullName>
    </submittedName>
</protein>
<dbReference type="Proteomes" id="UP000276133">
    <property type="component" value="Unassembled WGS sequence"/>
</dbReference>
<sequence>MSGLDLTTPNQTFLTTALLFSITILSHTLYRKTKLLNVYTVLLRYSDFTKNYVFLLDFTFY</sequence>
<name>A0A3M7PLY7_BRAPC</name>
<gene>
    <name evidence="2" type="ORF">BpHYR1_012215</name>
</gene>